<dbReference type="PANTHER" id="PTHR11070:SF2">
    <property type="entry name" value="ATP-DEPENDENT DNA HELICASE SRS2"/>
    <property type="match status" value="1"/>
</dbReference>
<keyword evidence="1" id="KW-0547">Nucleotide-binding</keyword>
<sequence length="133" mass="14949">MPPFNPTPQQQGAIDCENSIVITACPGSGKTTVMKEKIRRITPELPSHKGVIAITFTRKASEELKKRCKENAHDTKLSFFGTIDSFCLKELILPFLGRIWNGSPSDCQIIKKLDSHQKLYLSKEYNSPTQVEL</sequence>
<evidence type="ECO:0000256" key="3">
    <source>
        <dbReference type="ARBA" id="ARBA00022806"/>
    </source>
</evidence>
<dbReference type="Pfam" id="PF00580">
    <property type="entry name" value="UvrD-helicase"/>
    <property type="match status" value="1"/>
</dbReference>
<dbReference type="EMBL" id="JAUGZK010000030">
    <property type="protein sequence ID" value="MEE2026116.1"/>
    <property type="molecule type" value="Genomic_DNA"/>
</dbReference>
<comment type="caution">
    <text evidence="7">The sequence shown here is derived from an EMBL/GenBank/DDBJ whole genome shotgun (WGS) entry which is preliminary data.</text>
</comment>
<evidence type="ECO:0000313" key="8">
    <source>
        <dbReference type="Proteomes" id="UP001339167"/>
    </source>
</evidence>
<evidence type="ECO:0000256" key="1">
    <source>
        <dbReference type="ARBA" id="ARBA00022741"/>
    </source>
</evidence>
<dbReference type="InterPro" id="IPR027417">
    <property type="entry name" value="P-loop_NTPase"/>
</dbReference>
<keyword evidence="4" id="KW-0067">ATP-binding</keyword>
<dbReference type="InterPro" id="IPR000212">
    <property type="entry name" value="DNA_helicase_UvrD/REP"/>
</dbReference>
<feature type="non-terminal residue" evidence="7">
    <location>
        <position position="133"/>
    </location>
</feature>
<keyword evidence="3" id="KW-0347">Helicase</keyword>
<dbReference type="PANTHER" id="PTHR11070">
    <property type="entry name" value="UVRD / RECB / PCRA DNA HELICASE FAMILY MEMBER"/>
    <property type="match status" value="1"/>
</dbReference>
<dbReference type="InterPro" id="IPR014016">
    <property type="entry name" value="UvrD-like_ATP-bd"/>
</dbReference>
<dbReference type="SUPFAM" id="SSF52540">
    <property type="entry name" value="P-loop containing nucleoside triphosphate hydrolases"/>
    <property type="match status" value="1"/>
</dbReference>
<protein>
    <recommendedName>
        <fullName evidence="5">DNA 3'-5' helicase II</fullName>
    </recommendedName>
</protein>
<organism evidence="7 8">
    <name type="scientific">Alkalimonas mucilaginosa</name>
    <dbReference type="NCBI Taxonomy" id="3057676"/>
    <lineage>
        <taxon>Bacteria</taxon>
        <taxon>Pseudomonadati</taxon>
        <taxon>Pseudomonadota</taxon>
        <taxon>Gammaproteobacteria</taxon>
        <taxon>Alkalimonas</taxon>
    </lineage>
</organism>
<proteinExistence type="predicted"/>
<name>A0ABU7JKB8_9GAMM</name>
<evidence type="ECO:0000256" key="5">
    <source>
        <dbReference type="ARBA" id="ARBA00034923"/>
    </source>
</evidence>
<accession>A0ABU7JKB8</accession>
<dbReference type="RefSeq" id="WP_330089408.1">
    <property type="nucleotide sequence ID" value="NZ_JAUGZK010000030.1"/>
</dbReference>
<evidence type="ECO:0000256" key="4">
    <source>
        <dbReference type="ARBA" id="ARBA00022840"/>
    </source>
</evidence>
<feature type="domain" description="UvrD-like helicase ATP-binding" evidence="6">
    <location>
        <begin position="8"/>
        <end position="91"/>
    </location>
</feature>
<keyword evidence="2" id="KW-0378">Hydrolase</keyword>
<evidence type="ECO:0000259" key="6">
    <source>
        <dbReference type="Pfam" id="PF00580"/>
    </source>
</evidence>
<gene>
    <name evidence="7" type="ORF">QWF21_17915</name>
</gene>
<evidence type="ECO:0000313" key="7">
    <source>
        <dbReference type="EMBL" id="MEE2026116.1"/>
    </source>
</evidence>
<reference evidence="7 8" key="1">
    <citation type="submission" date="2023-06" db="EMBL/GenBank/DDBJ databases">
        <title>Alkalimonas sp., MEB004 an alkaliphilic bacterium isolated from Lonar Lake, India.</title>
        <authorList>
            <person name="Joshi A."/>
            <person name="Thite S."/>
        </authorList>
    </citation>
    <scope>NUCLEOTIDE SEQUENCE [LARGE SCALE GENOMIC DNA]</scope>
    <source>
        <strain evidence="7 8">MEB004</strain>
    </source>
</reference>
<dbReference type="Gene3D" id="3.40.50.300">
    <property type="entry name" value="P-loop containing nucleotide triphosphate hydrolases"/>
    <property type="match status" value="1"/>
</dbReference>
<keyword evidence="8" id="KW-1185">Reference proteome</keyword>
<dbReference type="Proteomes" id="UP001339167">
    <property type="component" value="Unassembled WGS sequence"/>
</dbReference>
<evidence type="ECO:0000256" key="2">
    <source>
        <dbReference type="ARBA" id="ARBA00022801"/>
    </source>
</evidence>